<evidence type="ECO:0000313" key="2">
    <source>
        <dbReference type="Proteomes" id="UP001163321"/>
    </source>
</evidence>
<name>A0ACC0VSM0_9STRA</name>
<accession>A0ACC0VSM0</accession>
<comment type="caution">
    <text evidence="1">The sequence shown here is derived from an EMBL/GenBank/DDBJ whole genome shotgun (WGS) entry which is preliminary data.</text>
</comment>
<protein>
    <submittedName>
        <fullName evidence="1">Uncharacterized protein</fullName>
    </submittedName>
</protein>
<dbReference type="EMBL" id="CM047586">
    <property type="protein sequence ID" value="KAI9909479.1"/>
    <property type="molecule type" value="Genomic_DNA"/>
</dbReference>
<organism evidence="1 2">
    <name type="scientific">Peronosclerospora sorghi</name>
    <dbReference type="NCBI Taxonomy" id="230839"/>
    <lineage>
        <taxon>Eukaryota</taxon>
        <taxon>Sar</taxon>
        <taxon>Stramenopiles</taxon>
        <taxon>Oomycota</taxon>
        <taxon>Peronosporomycetes</taxon>
        <taxon>Peronosporales</taxon>
        <taxon>Peronosporaceae</taxon>
        <taxon>Peronosclerospora</taxon>
    </lineage>
</organism>
<proteinExistence type="predicted"/>
<gene>
    <name evidence="1" type="ORF">PsorP6_015068</name>
</gene>
<keyword evidence="2" id="KW-1185">Reference proteome</keyword>
<dbReference type="Proteomes" id="UP001163321">
    <property type="component" value="Chromosome 7"/>
</dbReference>
<sequence>MTNYTMATAGNKRSCPFAAPAKPQRVRSSDDDLQTLQQDVEDLEATLAAVRRRKQSHNTARLDRLHNFFKDSQQHARQLFSSLTIRTQLEYEPSIDAAVFQKMEQNVGKQYDDVAQVFHEAGLTDTTTDFYDARVVTGGQQGTFVRFTTAKVLLFSLDVIKDAMWNGIKKNSMLSYGENFQPRDKDVMYIKREYMLQDDASSASGISVLLRCVCRRYVEPNRLVVVWEGTGDWPQDYLQRNPKSAPIRERGYCVFQPLERRNRHVTPLTLFQGCVCMTPGLSTDIDMNKPECLQMLSNVVIPEIGDIVALAVPCDQTQHRLDITGDLVNRRKDVGALFPLETTFLGDPQREVYHIFHMPPAPHITGVEHQGMRNTTNTEAFASTNCTVVSLLGRSCTGFVSHRSASPHMPSVVNDDDSRYHVIFSKCNPSTQRDLCSVAASL</sequence>
<evidence type="ECO:0000313" key="1">
    <source>
        <dbReference type="EMBL" id="KAI9909479.1"/>
    </source>
</evidence>
<reference evidence="1 2" key="1">
    <citation type="journal article" date="2022" name="bioRxiv">
        <title>The genome of the oomycete Peronosclerospora sorghi, a cosmopolitan pathogen of maize and sorghum, is inflated with dispersed pseudogenes.</title>
        <authorList>
            <person name="Fletcher K."/>
            <person name="Martin F."/>
            <person name="Isakeit T."/>
            <person name="Cavanaugh K."/>
            <person name="Magill C."/>
            <person name="Michelmore R."/>
        </authorList>
    </citation>
    <scope>NUCLEOTIDE SEQUENCE [LARGE SCALE GENOMIC DNA]</scope>
    <source>
        <strain evidence="1">P6</strain>
    </source>
</reference>